<proteinExistence type="predicted"/>
<dbReference type="EMBL" id="JAPDRN010000077">
    <property type="protein sequence ID" value="KAJ9627452.1"/>
    <property type="molecule type" value="Genomic_DNA"/>
</dbReference>
<dbReference type="SUPFAM" id="SSF82693">
    <property type="entry name" value="Multidrug efflux transporter AcrB pore domain, PN1, PN2, PC1 and PC2 subdomains"/>
    <property type="match status" value="3"/>
</dbReference>
<dbReference type="Gene3D" id="1.20.1640.10">
    <property type="entry name" value="Multidrug efflux transporter AcrB transmembrane domain"/>
    <property type="match status" value="2"/>
</dbReference>
<dbReference type="PROSITE" id="PS50977">
    <property type="entry name" value="HTH_TETR_2"/>
    <property type="match status" value="1"/>
</dbReference>
<feature type="transmembrane region" description="Helical" evidence="2">
    <location>
        <begin position="1534"/>
        <end position="1553"/>
    </location>
</feature>
<feature type="transmembrane region" description="Helical" evidence="2">
    <location>
        <begin position="1559"/>
        <end position="1583"/>
    </location>
</feature>
<feature type="domain" description="HTH tetR-type" evidence="3">
    <location>
        <begin position="18"/>
        <end position="78"/>
    </location>
</feature>
<name>A0AA38XXH6_9EURO</name>
<dbReference type="InterPro" id="IPR058625">
    <property type="entry name" value="MdtA-like_BSH"/>
</dbReference>
<feature type="transmembrane region" description="Helical" evidence="2">
    <location>
        <begin position="935"/>
        <end position="956"/>
    </location>
</feature>
<dbReference type="Gene3D" id="1.10.357.10">
    <property type="entry name" value="Tetracycline Repressor, domain 2"/>
    <property type="match status" value="1"/>
</dbReference>
<dbReference type="PRINTS" id="PR00702">
    <property type="entry name" value="ACRIFLAVINRP"/>
</dbReference>
<keyword evidence="2" id="KW-0812">Transmembrane</keyword>
<dbReference type="Pfam" id="PF00873">
    <property type="entry name" value="ACR_tran"/>
    <property type="match status" value="1"/>
</dbReference>
<dbReference type="PANTHER" id="PTHR32063:SF18">
    <property type="entry name" value="CATION EFFLUX SYSTEM PROTEIN"/>
    <property type="match status" value="1"/>
</dbReference>
<dbReference type="GO" id="GO:0005886">
    <property type="term" value="C:plasma membrane"/>
    <property type="evidence" value="ECO:0007669"/>
    <property type="project" value="TreeGrafter"/>
</dbReference>
<dbReference type="InterPro" id="IPR009057">
    <property type="entry name" value="Homeodomain-like_sf"/>
</dbReference>
<feature type="transmembrane region" description="Helical" evidence="2">
    <location>
        <begin position="1485"/>
        <end position="1507"/>
    </location>
</feature>
<accession>A0AA38XXH6</accession>
<evidence type="ECO:0000256" key="1">
    <source>
        <dbReference type="ARBA" id="ARBA00023125"/>
    </source>
</evidence>
<feature type="transmembrane region" description="Helical" evidence="2">
    <location>
        <begin position="1432"/>
        <end position="1450"/>
    </location>
</feature>
<dbReference type="SUPFAM" id="SSF48498">
    <property type="entry name" value="Tetracyclin repressor-like, C-terminal domain"/>
    <property type="match status" value="1"/>
</dbReference>
<dbReference type="InterPro" id="IPR001036">
    <property type="entry name" value="Acrflvin-R"/>
</dbReference>
<dbReference type="SUPFAM" id="SSF111369">
    <property type="entry name" value="HlyD-like secretion proteins"/>
    <property type="match status" value="1"/>
</dbReference>
<comment type="caution">
    <text evidence="4">The sequence shown here is derived from an EMBL/GenBank/DDBJ whole genome shotgun (WGS) entry which is preliminary data.</text>
</comment>
<gene>
    <name evidence="4" type="ORF">H2204_009679</name>
</gene>
<evidence type="ECO:0000256" key="2">
    <source>
        <dbReference type="SAM" id="Phobius"/>
    </source>
</evidence>
<dbReference type="Pfam" id="PF17935">
    <property type="entry name" value="TetR_C_27"/>
    <property type="match status" value="1"/>
</dbReference>
<dbReference type="NCBIfam" id="TIGR01730">
    <property type="entry name" value="RND_mfp"/>
    <property type="match status" value="1"/>
</dbReference>
<dbReference type="SUPFAM" id="SSF82866">
    <property type="entry name" value="Multidrug efflux transporter AcrB transmembrane domain"/>
    <property type="match status" value="2"/>
</dbReference>
<dbReference type="Pfam" id="PF00440">
    <property type="entry name" value="TetR_N"/>
    <property type="match status" value="1"/>
</dbReference>
<dbReference type="Gene3D" id="3.30.70.1430">
    <property type="entry name" value="Multidrug efflux transporter AcrB pore domain"/>
    <property type="match status" value="2"/>
</dbReference>
<dbReference type="InterPro" id="IPR041478">
    <property type="entry name" value="TetR_C_27"/>
</dbReference>
<keyword evidence="1" id="KW-0238">DNA-binding</keyword>
<reference evidence="4" key="1">
    <citation type="submission" date="2022-10" db="EMBL/GenBank/DDBJ databases">
        <title>Culturing micro-colonial fungi from biological soil crusts in the Mojave desert and describing Neophaeococcomyces mojavensis, and introducing the new genera and species Taxawa tesnikishii.</title>
        <authorList>
            <person name="Kurbessoian T."/>
            <person name="Stajich J.E."/>
        </authorList>
    </citation>
    <scope>NUCLEOTIDE SEQUENCE</scope>
    <source>
        <strain evidence="4">TK_35</strain>
    </source>
</reference>
<protein>
    <recommendedName>
        <fullName evidence="3">HTH tetR-type domain-containing protein</fullName>
    </recommendedName>
</protein>
<dbReference type="Pfam" id="PF25917">
    <property type="entry name" value="BSH_RND"/>
    <property type="match status" value="1"/>
</dbReference>
<dbReference type="GO" id="GO:0042910">
    <property type="term" value="F:xenobiotic transmembrane transporter activity"/>
    <property type="evidence" value="ECO:0007669"/>
    <property type="project" value="TreeGrafter"/>
</dbReference>
<organism evidence="4">
    <name type="scientific">Knufia peltigerae</name>
    <dbReference type="NCBI Taxonomy" id="1002370"/>
    <lineage>
        <taxon>Eukaryota</taxon>
        <taxon>Fungi</taxon>
        <taxon>Dikarya</taxon>
        <taxon>Ascomycota</taxon>
        <taxon>Pezizomycotina</taxon>
        <taxon>Eurotiomycetes</taxon>
        <taxon>Chaetothyriomycetidae</taxon>
        <taxon>Chaetothyriales</taxon>
        <taxon>Trichomeriaceae</taxon>
        <taxon>Knufia</taxon>
    </lineage>
</organism>
<feature type="transmembrane region" description="Helical" evidence="2">
    <location>
        <begin position="1007"/>
        <end position="1026"/>
    </location>
</feature>
<evidence type="ECO:0000259" key="3">
    <source>
        <dbReference type="PROSITE" id="PS50977"/>
    </source>
</evidence>
<feature type="transmembrane region" description="Helical" evidence="2">
    <location>
        <begin position="962"/>
        <end position="986"/>
    </location>
</feature>
<dbReference type="SUPFAM" id="SSF82714">
    <property type="entry name" value="Multidrug efflux transporter AcrB TolC docking domain, DN and DC subdomains"/>
    <property type="match status" value="2"/>
</dbReference>
<dbReference type="GO" id="GO:0003677">
    <property type="term" value="F:DNA binding"/>
    <property type="evidence" value="ECO:0007669"/>
    <property type="project" value="UniProtKB-KW"/>
</dbReference>
<keyword evidence="2" id="KW-0472">Membrane</keyword>
<dbReference type="Gene3D" id="3.30.2090.10">
    <property type="entry name" value="Multidrug efflux transporter AcrB TolC docking domain, DN and DC subdomains"/>
    <property type="match status" value="2"/>
</dbReference>
<feature type="transmembrane region" description="Helical" evidence="2">
    <location>
        <begin position="1457"/>
        <end position="1479"/>
    </location>
</feature>
<dbReference type="Gene3D" id="2.40.420.20">
    <property type="match status" value="1"/>
</dbReference>
<dbReference type="InterPro" id="IPR006143">
    <property type="entry name" value="RND_pump_MFP"/>
</dbReference>
<dbReference type="Gene3D" id="3.30.70.1440">
    <property type="entry name" value="Multidrug efflux transporter AcrB pore domain"/>
    <property type="match status" value="1"/>
</dbReference>
<feature type="transmembrane region" description="Helical" evidence="2">
    <location>
        <begin position="910"/>
        <end position="928"/>
    </location>
</feature>
<feature type="transmembrane region" description="Helical" evidence="2">
    <location>
        <begin position="1038"/>
        <end position="1060"/>
    </location>
</feature>
<sequence length="1594" mass="171640">MSTSTSAALDAGRGPAEHDVRTQIIEAATTHFSHYGYDKTTVSDLAKAIGFSKAYVYKFFSSKQAIGEVICANCLSQIESEVLQALQGVQAPAERLRLLFTVIVEAGLRLFLQDRRLYEIAVAAATDQWPSAQAYEGRIRQLVEDIIKDGRASGAFESTTPLEDTSRAVYQVLLPYLNPVTLPHVAPLHEEAPSALQELHNPSGYPTPEGRMRRRFVLTAISCVVPLFLVACGKSDDIDPRTAPPIVRVAHVQPGAGNARTFTGTIAARVQSDLAFRVGGKVTERLVETGQTVKRGDVLYRIDPNDLNLAAASQQQAVIAARAQSVQATADEARYRDLAAKGVVSRSSYDQIKAAADAAAATLKAAESQARVARNASHYTALVADADGVVMTISAEPGQVVAAGQIVARLARAGSREAVVQLPETLRPQIGSVASASPFGASGKIPARLRVLSESADPTTRTFEARYTLEEGSTALPLGSTVTVELAGAAAAGASAGVEVPLGALFDPGTGPGVWVIEGEPLKARWTPVVVKQLGDDEALVEGAFKASDRVAALGAHLLREGQVVRLADTAKPVSGFNLSALAVRERAITVFLIFLISVAGIVSFFQLGRAEDPAFTVKVMTVVTAWPGATPTEMQDQVAEKLEKRLQELRWYDRSETYTRPGLSFTTLTLQDGTPPSQVQEEFYQARKKMTDEAANLPAGVIGPMVNDEYADVTFALFALKAKGEPFRLLARDAETLRQRLLHVPGVKKVNIIGEQSERIYVELSHERLSNLGITPREVFGALNGQNALTPAGSVEAKGPQIFIRLDGALDQLEKIRDTPIVAQGKTLKLQDIATVKRGYEDPSTFMIRNGGEPAMLLGIVMRDGWNGLDLGASLDAEVKKINDGLPVGMALDKVTDQAVNISSSVDEFMMKFFAALLVVMLVCFVSMGWRVGIVVAAAVPLTLAAVFMVMAATGKNFDRITLGSLILALGLLVDDAIIAIEMMVVKMEEGYGRVKASAYAWSHTAAPMLAGTLVTAVGFMPNGFARSTAGEYTSNMFWIVGIALIVSWVVAVFFTPYLGVKLLPELKAVEGGHSGLYDTPRYNRFRSILGRVIARKWLAAGSVVGLLVLSVVGMGVVKKQFFPISDRPEVLVEVQMPYGTAIEQTSLAVQRVEKWLLEQEESKIVTAYIGQGAPRFYLAISPELPDPAFAKIVVRTDSQEQRDALKARLRQAVAEGLAPEARVRVTQLVFGPYSPYPVAYRVSGPDPDVIRGIAAKVEQTLHASPMMRTVNTDWGVRTPTLHFTLDQDRLQAMGMTSASVSQQLQFFLSGVPVTAVREDIRTVEVVARSGGETRLDPARIADFTLVGAAGQRVPLSQIGSVEVRMEEPVLRRRDRVPTITVRGDIDDALQPPDVSAAISKKLEPLIASLPEGYAIAQAGSIEESGKAMSAMLPLFPIMLAVTLLIIILQVRSIPAMIMVFMTSPLGLIGVVPTLLLFHQPFGINALVGLIALSGILMRNTLILIGQIHENEKAGMETFHAIIEATVQRARPVILTSLAAVLAFIPLTHSVFWGTLAYTLIGGTIAGTVMTLVFLPAMYAIWFKVQADKTRVA</sequence>
<keyword evidence="2" id="KW-1133">Transmembrane helix</keyword>
<dbReference type="PANTHER" id="PTHR32063">
    <property type="match status" value="1"/>
</dbReference>
<feature type="transmembrane region" description="Helical" evidence="2">
    <location>
        <begin position="1099"/>
        <end position="1119"/>
    </location>
</feature>
<dbReference type="Gene3D" id="1.10.287.470">
    <property type="entry name" value="Helix hairpin bin"/>
    <property type="match status" value="1"/>
</dbReference>
<dbReference type="InterPro" id="IPR036271">
    <property type="entry name" value="Tet_transcr_reg_TetR-rel_C_sf"/>
</dbReference>
<dbReference type="InterPro" id="IPR027463">
    <property type="entry name" value="AcrB_DN_DC_subdom"/>
</dbReference>
<dbReference type="SUPFAM" id="SSF46689">
    <property type="entry name" value="Homeodomain-like"/>
    <property type="match status" value="1"/>
</dbReference>
<dbReference type="Gene3D" id="2.40.50.100">
    <property type="match status" value="1"/>
</dbReference>
<dbReference type="InterPro" id="IPR001647">
    <property type="entry name" value="HTH_TetR"/>
</dbReference>
<evidence type="ECO:0000313" key="4">
    <source>
        <dbReference type="EMBL" id="KAJ9627452.1"/>
    </source>
</evidence>
<dbReference type="Gene3D" id="2.40.30.170">
    <property type="match status" value="1"/>
</dbReference>
<dbReference type="Gene3D" id="3.30.70.1320">
    <property type="entry name" value="Multidrug efflux transporter AcrB pore domain like"/>
    <property type="match status" value="1"/>
</dbReference>